<dbReference type="InterPro" id="IPR001810">
    <property type="entry name" value="F-box_dom"/>
</dbReference>
<dbReference type="Proteomes" id="UP000006514">
    <property type="component" value="Unassembled WGS sequence"/>
</dbReference>
<organism evidence="2 3">
    <name type="scientific">Auricularia subglabra (strain TFB-10046 / SS5)</name>
    <name type="common">White-rot fungus</name>
    <name type="synonym">Auricularia delicata (strain TFB10046)</name>
    <dbReference type="NCBI Taxonomy" id="717982"/>
    <lineage>
        <taxon>Eukaryota</taxon>
        <taxon>Fungi</taxon>
        <taxon>Dikarya</taxon>
        <taxon>Basidiomycota</taxon>
        <taxon>Agaricomycotina</taxon>
        <taxon>Agaricomycetes</taxon>
        <taxon>Auriculariales</taxon>
        <taxon>Auriculariaceae</taxon>
        <taxon>Auricularia</taxon>
    </lineage>
</organism>
<dbReference type="KEGG" id="adl:AURDEDRAFT_175576"/>
<dbReference type="EMBL" id="JH687893">
    <property type="protein sequence ID" value="EJD35376.1"/>
    <property type="molecule type" value="Genomic_DNA"/>
</dbReference>
<dbReference type="InterPro" id="IPR032675">
    <property type="entry name" value="LRR_dom_sf"/>
</dbReference>
<protein>
    <recommendedName>
        <fullName evidence="1">F-box domain-containing protein</fullName>
    </recommendedName>
</protein>
<dbReference type="Gene3D" id="3.80.10.10">
    <property type="entry name" value="Ribonuclease Inhibitor"/>
    <property type="match status" value="1"/>
</dbReference>
<evidence type="ECO:0000313" key="2">
    <source>
        <dbReference type="EMBL" id="EJD35376.1"/>
    </source>
</evidence>
<gene>
    <name evidence="2" type="ORF">AURDEDRAFT_175576</name>
</gene>
<dbReference type="InParanoid" id="J0WRM3"/>
<dbReference type="Pfam" id="PF12937">
    <property type="entry name" value="F-box-like"/>
    <property type="match status" value="1"/>
</dbReference>
<proteinExistence type="predicted"/>
<dbReference type="PROSITE" id="PS50181">
    <property type="entry name" value="FBOX"/>
    <property type="match status" value="1"/>
</dbReference>
<dbReference type="SUPFAM" id="SSF52047">
    <property type="entry name" value="RNI-like"/>
    <property type="match status" value="1"/>
</dbReference>
<accession>J0WRM3</accession>
<reference evidence="3" key="1">
    <citation type="journal article" date="2012" name="Science">
        <title>The Paleozoic origin of enzymatic lignin decomposition reconstructed from 31 fungal genomes.</title>
        <authorList>
            <person name="Floudas D."/>
            <person name="Binder M."/>
            <person name="Riley R."/>
            <person name="Barry K."/>
            <person name="Blanchette R.A."/>
            <person name="Henrissat B."/>
            <person name="Martinez A.T."/>
            <person name="Otillar R."/>
            <person name="Spatafora J.W."/>
            <person name="Yadav J.S."/>
            <person name="Aerts A."/>
            <person name="Benoit I."/>
            <person name="Boyd A."/>
            <person name="Carlson A."/>
            <person name="Copeland A."/>
            <person name="Coutinho P.M."/>
            <person name="de Vries R.P."/>
            <person name="Ferreira P."/>
            <person name="Findley K."/>
            <person name="Foster B."/>
            <person name="Gaskell J."/>
            <person name="Glotzer D."/>
            <person name="Gorecki P."/>
            <person name="Heitman J."/>
            <person name="Hesse C."/>
            <person name="Hori C."/>
            <person name="Igarashi K."/>
            <person name="Jurgens J.A."/>
            <person name="Kallen N."/>
            <person name="Kersten P."/>
            <person name="Kohler A."/>
            <person name="Kuees U."/>
            <person name="Kumar T.K.A."/>
            <person name="Kuo A."/>
            <person name="LaButti K."/>
            <person name="Larrondo L.F."/>
            <person name="Lindquist E."/>
            <person name="Ling A."/>
            <person name="Lombard V."/>
            <person name="Lucas S."/>
            <person name="Lundell T."/>
            <person name="Martin R."/>
            <person name="McLaughlin D.J."/>
            <person name="Morgenstern I."/>
            <person name="Morin E."/>
            <person name="Murat C."/>
            <person name="Nagy L.G."/>
            <person name="Nolan M."/>
            <person name="Ohm R.A."/>
            <person name="Patyshakuliyeva A."/>
            <person name="Rokas A."/>
            <person name="Ruiz-Duenas F.J."/>
            <person name="Sabat G."/>
            <person name="Salamov A."/>
            <person name="Samejima M."/>
            <person name="Schmutz J."/>
            <person name="Slot J.C."/>
            <person name="St John F."/>
            <person name="Stenlid J."/>
            <person name="Sun H."/>
            <person name="Sun S."/>
            <person name="Syed K."/>
            <person name="Tsang A."/>
            <person name="Wiebenga A."/>
            <person name="Young D."/>
            <person name="Pisabarro A."/>
            <person name="Eastwood D.C."/>
            <person name="Martin F."/>
            <person name="Cullen D."/>
            <person name="Grigoriev I.V."/>
            <person name="Hibbett D.S."/>
        </authorList>
    </citation>
    <scope>NUCLEOTIDE SEQUENCE [LARGE SCALE GENOMIC DNA]</scope>
    <source>
        <strain evidence="3">TFB10046</strain>
    </source>
</reference>
<dbReference type="AlphaFoldDB" id="J0WRM3"/>
<name>J0WRM3_AURST</name>
<evidence type="ECO:0000313" key="3">
    <source>
        <dbReference type="Proteomes" id="UP000006514"/>
    </source>
</evidence>
<dbReference type="InterPro" id="IPR036047">
    <property type="entry name" value="F-box-like_dom_sf"/>
</dbReference>
<dbReference type="SMART" id="SM00256">
    <property type="entry name" value="FBOX"/>
    <property type="match status" value="1"/>
</dbReference>
<dbReference type="SUPFAM" id="SSF81383">
    <property type="entry name" value="F-box domain"/>
    <property type="match status" value="1"/>
</dbReference>
<feature type="domain" description="F-box" evidence="1">
    <location>
        <begin position="4"/>
        <end position="51"/>
    </location>
</feature>
<keyword evidence="3" id="KW-1185">Reference proteome</keyword>
<sequence length="457" mass="50241">MATKAICDIVPDELLLCALDYLSLADLLVLMRISKRWFALAVEHPIYWQKLVLRARSSHAHYAHGLALIRKRLSRSNGRPVQLVLDLQEPQSAVTELLEDISRHLYHIETLEITGSVDFAETLFDSLHAPAPYLQSFKLVLRPATIGFPYPVVTLRRDIFDSHAPVLTHASFSNLCLPAAAAPGLGAIEELELGCTWLWECMVTRELFPLAPRLRALTLTGDVIVDRPKEGWDVDCWENLEALVFNGTPISHSWHTLNLPITNVRDVAVLHGDAISVAVLSDQLHGPLRATIAFVPESGELDMTFYAASPRDGRAHIRRVSAPVTEDADDAVLRELSALANRITSLKIPLYTRDRTAEALAMMPHLTELELSIVAKGNLSDACEVGPAISCPSLARLALTSASRTLTVAISLEDVFQFTSACTKDVAYPLSLTLDGVVLRGGTETMPDIFEPVHLCS</sequence>
<evidence type="ECO:0000259" key="1">
    <source>
        <dbReference type="PROSITE" id="PS50181"/>
    </source>
</evidence>